<evidence type="ECO:0000256" key="4">
    <source>
        <dbReference type="ARBA" id="ARBA00022806"/>
    </source>
</evidence>
<feature type="domain" description="Helicase C-terminal" evidence="11">
    <location>
        <begin position="339"/>
        <end position="420"/>
    </location>
</feature>
<evidence type="ECO:0000313" key="12">
    <source>
        <dbReference type="Ensembl" id="ENSELUP00000044765.2"/>
    </source>
</evidence>
<keyword evidence="6" id="KW-0694">RNA-binding</keyword>
<dbReference type="SUPFAM" id="SSF52540">
    <property type="entry name" value="P-loop containing nucleoside triphosphate hydrolases"/>
    <property type="match status" value="1"/>
</dbReference>
<protein>
    <recommendedName>
        <fullName evidence="1">RNA helicase</fullName>
        <ecNumber evidence="1">3.6.4.13</ecNumber>
    </recommendedName>
</protein>
<evidence type="ECO:0000313" key="13">
    <source>
        <dbReference type="Proteomes" id="UP000265140"/>
    </source>
</evidence>
<dbReference type="EC" id="3.6.4.13" evidence="1"/>
<dbReference type="SMART" id="SM00490">
    <property type="entry name" value="HELICc"/>
    <property type="match status" value="1"/>
</dbReference>
<evidence type="ECO:0000256" key="3">
    <source>
        <dbReference type="ARBA" id="ARBA00022801"/>
    </source>
</evidence>
<feature type="region of interest" description="Disordered" evidence="9">
    <location>
        <begin position="1"/>
        <end position="30"/>
    </location>
</feature>
<evidence type="ECO:0000256" key="2">
    <source>
        <dbReference type="ARBA" id="ARBA00022741"/>
    </source>
</evidence>
<evidence type="ECO:0000256" key="9">
    <source>
        <dbReference type="SAM" id="MobiDB-lite"/>
    </source>
</evidence>
<reference evidence="13" key="1">
    <citation type="journal article" date="2014" name="PLoS ONE">
        <title>The genome and linkage map of the northern pike (Esox lucius): conserved synteny revealed between the salmonid sister group and the Neoteleostei.</title>
        <authorList>
            <person name="Rondeau E.B."/>
            <person name="Minkley D.R."/>
            <person name="Leong J.S."/>
            <person name="Messmer A.M."/>
            <person name="Jantzen J.R."/>
            <person name="von Schalburg K.R."/>
            <person name="Lemon C."/>
            <person name="Bird N.H."/>
            <person name="Koop B.F."/>
        </authorList>
    </citation>
    <scope>NUCLEOTIDE SEQUENCE</scope>
</reference>
<evidence type="ECO:0000256" key="8">
    <source>
        <dbReference type="RuleBase" id="RU000492"/>
    </source>
</evidence>
<dbReference type="FunFam" id="3.40.50.300:FF:000008">
    <property type="entry name" value="ATP-dependent RNA helicase RhlB"/>
    <property type="match status" value="1"/>
</dbReference>
<dbReference type="AlphaFoldDB" id="A0A6Q2WUC6"/>
<feature type="compositionally biased region" description="Pro residues" evidence="9">
    <location>
        <begin position="629"/>
        <end position="641"/>
    </location>
</feature>
<evidence type="ECO:0000256" key="1">
    <source>
        <dbReference type="ARBA" id="ARBA00012552"/>
    </source>
</evidence>
<feature type="domain" description="Helicase ATP-binding" evidence="10">
    <location>
        <begin position="97"/>
        <end position="300"/>
    </location>
</feature>
<dbReference type="Gene3D" id="3.40.50.300">
    <property type="entry name" value="P-loop containing nucleotide triphosphate hydrolases"/>
    <property type="match status" value="2"/>
</dbReference>
<keyword evidence="2 8" id="KW-0547">Nucleotide-binding</keyword>
<dbReference type="PROSITE" id="PS00039">
    <property type="entry name" value="DEAD_ATP_HELICASE"/>
    <property type="match status" value="1"/>
</dbReference>
<comment type="similarity">
    <text evidence="8">Belongs to the DEAD box helicase family.</text>
</comment>
<dbReference type="InterPro" id="IPR027417">
    <property type="entry name" value="P-loop_NTPase"/>
</dbReference>
<dbReference type="GO" id="GO:0016787">
    <property type="term" value="F:hydrolase activity"/>
    <property type="evidence" value="ECO:0007669"/>
    <property type="project" value="UniProtKB-KW"/>
</dbReference>
<keyword evidence="4 8" id="KW-0347">Helicase</keyword>
<name>A0A6Q2WUC6_ESOLU</name>
<evidence type="ECO:0000256" key="6">
    <source>
        <dbReference type="ARBA" id="ARBA00022884"/>
    </source>
</evidence>
<gene>
    <name evidence="12" type="primary">DDX17</name>
</gene>
<dbReference type="PANTHER" id="PTHR47958">
    <property type="entry name" value="ATP-DEPENDENT RNA HELICASE DBP3"/>
    <property type="match status" value="1"/>
</dbReference>
<dbReference type="GO" id="GO:0003724">
    <property type="term" value="F:RNA helicase activity"/>
    <property type="evidence" value="ECO:0007669"/>
    <property type="project" value="UniProtKB-EC"/>
</dbReference>
<dbReference type="Bgee" id="ENSELUG00000001184">
    <property type="expression patterns" value="Expressed in spleen and 14 other cell types or tissues"/>
</dbReference>
<dbReference type="Pfam" id="PF00271">
    <property type="entry name" value="Helicase_C"/>
    <property type="match status" value="1"/>
</dbReference>
<feature type="compositionally biased region" description="Polar residues" evidence="9">
    <location>
        <begin position="1"/>
        <end position="15"/>
    </location>
</feature>
<feature type="compositionally biased region" description="Polar residues" evidence="9">
    <location>
        <begin position="564"/>
        <end position="573"/>
    </location>
</feature>
<evidence type="ECO:0000256" key="5">
    <source>
        <dbReference type="ARBA" id="ARBA00022840"/>
    </source>
</evidence>
<comment type="catalytic activity">
    <reaction evidence="7">
        <text>ATP + H2O = ADP + phosphate + H(+)</text>
        <dbReference type="Rhea" id="RHEA:13065"/>
        <dbReference type="ChEBI" id="CHEBI:15377"/>
        <dbReference type="ChEBI" id="CHEBI:15378"/>
        <dbReference type="ChEBI" id="CHEBI:30616"/>
        <dbReference type="ChEBI" id="CHEBI:43474"/>
        <dbReference type="ChEBI" id="CHEBI:456216"/>
        <dbReference type="EC" id="3.6.4.13"/>
    </reaction>
</comment>
<proteinExistence type="inferred from homology"/>
<keyword evidence="5 8" id="KW-0067">ATP-binding</keyword>
<accession>A0A6Q2WUC6</accession>
<dbReference type="CDD" id="cd18787">
    <property type="entry name" value="SF2_C_DEAD"/>
    <property type="match status" value="1"/>
</dbReference>
<evidence type="ECO:0000256" key="7">
    <source>
        <dbReference type="ARBA" id="ARBA00047984"/>
    </source>
</evidence>
<evidence type="ECO:0000259" key="10">
    <source>
        <dbReference type="SMART" id="SM00487"/>
    </source>
</evidence>
<feature type="compositionally biased region" description="Basic and acidic residues" evidence="9">
    <location>
        <begin position="544"/>
        <end position="553"/>
    </location>
</feature>
<dbReference type="InterPro" id="IPR001650">
    <property type="entry name" value="Helicase_C-like"/>
</dbReference>
<evidence type="ECO:0000259" key="11">
    <source>
        <dbReference type="SMART" id="SM00490"/>
    </source>
</evidence>
<reference evidence="12" key="4">
    <citation type="submission" date="2025-09" db="UniProtKB">
        <authorList>
            <consortium name="Ensembl"/>
        </authorList>
    </citation>
    <scope>IDENTIFICATION</scope>
</reference>
<dbReference type="InterPro" id="IPR014001">
    <property type="entry name" value="Helicase_ATP-bd"/>
</dbReference>
<dbReference type="FunFam" id="3.40.50.300:FF:000079">
    <property type="entry name" value="probable ATP-dependent RNA helicase DDX17"/>
    <property type="match status" value="1"/>
</dbReference>
<reference evidence="12" key="3">
    <citation type="submission" date="2025-08" db="UniProtKB">
        <authorList>
            <consortium name="Ensembl"/>
        </authorList>
    </citation>
    <scope>IDENTIFICATION</scope>
</reference>
<dbReference type="Ensembl" id="ENSELUT00000085595.2">
    <property type="protein sequence ID" value="ENSELUP00000044765.2"/>
    <property type="gene ID" value="ENSELUG00000001184.3"/>
</dbReference>
<dbReference type="GO" id="GO:0003723">
    <property type="term" value="F:RNA binding"/>
    <property type="evidence" value="ECO:0007669"/>
    <property type="project" value="UniProtKB-KW"/>
</dbReference>
<keyword evidence="3 8" id="KW-0378">Hydrolase</keyword>
<dbReference type="InterPro" id="IPR000629">
    <property type="entry name" value="RNA-helicase_DEAD-box_CS"/>
</dbReference>
<keyword evidence="13" id="KW-1185">Reference proteome</keyword>
<reference evidence="12" key="2">
    <citation type="submission" date="2020-02" db="EMBL/GenBank/DDBJ databases">
        <title>Esox lucius (northern pike) genome, fEsoLuc1, primary haplotype.</title>
        <authorList>
            <person name="Myers G."/>
            <person name="Karagic N."/>
            <person name="Meyer A."/>
            <person name="Pippel M."/>
            <person name="Reichard M."/>
            <person name="Winkler S."/>
            <person name="Tracey A."/>
            <person name="Sims Y."/>
            <person name="Howe K."/>
            <person name="Rhie A."/>
            <person name="Formenti G."/>
            <person name="Durbin R."/>
            <person name="Fedrigo O."/>
            <person name="Jarvis E.D."/>
        </authorList>
    </citation>
    <scope>NUCLEOTIDE SEQUENCE [LARGE SCALE GENOMIC DNA]</scope>
</reference>
<sequence length="641" mass="71356">MSPRFGSSRSGQSLNKKFGNPGERLRKKKWDLDQLPKFEKNFYSEHPDVQRMSQYDLEEFRRKKEITVRGSGCPKPVTSFSQAHFPQYVMDVLLQQNFKEPTAIQAQGFPLALSGRDMVGIAQTGSGKTLSYLLPAIVHINHQPYLERGDGPVCLVLAPTRELAQQVQQVAYEYGKSSRIKSTCVYGGAPKGPQIRDLERGVEICIATPGRLIDFLEAGKTNLRRCTYLVLDEADRMLDMGFEPQIRKIVDQIRPDRQTLMWSATWPKDVRQLAEDFLKDYVQINVGALELSANHNILQIVDVCMDSEKDNKLLQLMEEIMAEKENKTIIFVETKKRCDDLTRRMRRDGWPAMCIHGDKSQPERDWVLTEFRSGKAPILIATDVASRGLDVEDVKFVINYDYPNSSEDYIHRIGRTARSTNKGTAYTFFTPGNLRQARELIRVLEEARQAINPKLLQLVDTGRSGGGAFNSSLRNAGGRSRFRSNGSSSSNPNLMYQDECDRRMRSGGGGSTKDSRGSSFSRDGRGGGSSRDGDRSSSSSSSSYRDRGSRDSRSYGSNSTSSYEPYQSGSSPYKSGGDGGPDPAVGQFSSANRTAQPPPPTAGPRPLMAQQFTPAQPMMGLMGHAPFQFAPPPPPPATQRK</sequence>
<feature type="compositionally biased region" description="Low complexity" evidence="9">
    <location>
        <begin position="554"/>
        <end position="563"/>
    </location>
</feature>
<dbReference type="GO" id="GO:0005524">
    <property type="term" value="F:ATP binding"/>
    <property type="evidence" value="ECO:0007669"/>
    <property type="project" value="UniProtKB-KW"/>
</dbReference>
<feature type="compositionally biased region" description="Low complexity" evidence="9">
    <location>
        <begin position="474"/>
        <end position="491"/>
    </location>
</feature>
<dbReference type="InterPro" id="IPR011545">
    <property type="entry name" value="DEAD/DEAH_box_helicase_dom"/>
</dbReference>
<dbReference type="SMART" id="SM00487">
    <property type="entry name" value="DEXDc"/>
    <property type="match status" value="1"/>
</dbReference>
<feature type="region of interest" description="Disordered" evidence="9">
    <location>
        <begin position="461"/>
        <end position="641"/>
    </location>
</feature>
<dbReference type="Proteomes" id="UP000265140">
    <property type="component" value="Chromosome 11"/>
</dbReference>
<dbReference type="Pfam" id="PF00270">
    <property type="entry name" value="DEAD"/>
    <property type="match status" value="1"/>
</dbReference>
<organism evidence="12 13">
    <name type="scientific">Esox lucius</name>
    <name type="common">Northern pike</name>
    <dbReference type="NCBI Taxonomy" id="8010"/>
    <lineage>
        <taxon>Eukaryota</taxon>
        <taxon>Metazoa</taxon>
        <taxon>Chordata</taxon>
        <taxon>Craniata</taxon>
        <taxon>Vertebrata</taxon>
        <taxon>Euteleostomi</taxon>
        <taxon>Actinopterygii</taxon>
        <taxon>Neopterygii</taxon>
        <taxon>Teleostei</taxon>
        <taxon>Protacanthopterygii</taxon>
        <taxon>Esociformes</taxon>
        <taxon>Esocidae</taxon>
        <taxon>Esox</taxon>
    </lineage>
</organism>
<dbReference type="GeneTree" id="ENSGT00940000154705"/>